<gene>
    <name evidence="3" type="ORF">J2S63_002981</name>
</gene>
<dbReference type="InterPro" id="IPR006076">
    <property type="entry name" value="FAD-dep_OxRdtase"/>
</dbReference>
<evidence type="ECO:0000259" key="2">
    <source>
        <dbReference type="Pfam" id="PF01266"/>
    </source>
</evidence>
<dbReference type="Pfam" id="PF01266">
    <property type="entry name" value="DAO"/>
    <property type="match status" value="1"/>
</dbReference>
<proteinExistence type="predicted"/>
<sequence>MTSLWHATHQPRADRAHSLEPLPDRTDLVVVGAGITGLTTALLARRAGLEVLLLEARSIGAAATGNSTAKVSLLQGTVLSGIRRHHDQEVVDAYVRSNTDGRDLLTGLMEELGVSYQRETAYTYATTDQGLRSLEQEYAAAVGAGLPMRWTDRTELPYDVAGTIALDGQLQVHPMELLEALASAFEDAGGRLVEGVRVVKVGKTETVVHTTVGDVRADKVVMTTGAPTLDRAGHFARVVAARSYALSFALPDEAAVPHGMYLSADQPSRSIRWTPSEQGRLLLVGGNGHDVGRDGHTDRRVQQLVDWTREHWGEVSLTHQWSAQDYTAENLLPIVQKLPGGAEVWQASGFQKWGFTNGPASALALLAAVTGEPEPSGAARSAGASPECATSATRRWRSRRSAGT</sequence>
<feature type="region of interest" description="Disordered" evidence="1">
    <location>
        <begin position="371"/>
        <end position="404"/>
    </location>
</feature>
<dbReference type="Gene3D" id="3.50.50.60">
    <property type="entry name" value="FAD/NAD(P)-binding domain"/>
    <property type="match status" value="1"/>
</dbReference>
<dbReference type="InterPro" id="IPR036188">
    <property type="entry name" value="FAD/NAD-bd_sf"/>
</dbReference>
<dbReference type="RefSeq" id="WP_310303820.1">
    <property type="nucleotide sequence ID" value="NZ_BAAAPS010000003.1"/>
</dbReference>
<feature type="domain" description="FAD dependent oxidoreductase" evidence="2">
    <location>
        <begin position="27"/>
        <end position="365"/>
    </location>
</feature>
<dbReference type="Gene3D" id="3.30.9.10">
    <property type="entry name" value="D-Amino Acid Oxidase, subunit A, domain 2"/>
    <property type="match status" value="1"/>
</dbReference>
<dbReference type="PRINTS" id="PR00420">
    <property type="entry name" value="RNGMNOXGNASE"/>
</dbReference>
<feature type="compositionally biased region" description="Basic residues" evidence="1">
    <location>
        <begin position="394"/>
        <end position="404"/>
    </location>
</feature>
<evidence type="ECO:0000313" key="4">
    <source>
        <dbReference type="Proteomes" id="UP001183648"/>
    </source>
</evidence>
<protein>
    <submittedName>
        <fullName evidence="3">Glycine/D-amino acid oxidase-like deaminating enzyme</fullName>
    </submittedName>
</protein>
<dbReference type="Proteomes" id="UP001183648">
    <property type="component" value="Unassembled WGS sequence"/>
</dbReference>
<comment type="caution">
    <text evidence="3">The sequence shown here is derived from an EMBL/GenBank/DDBJ whole genome shotgun (WGS) entry which is preliminary data.</text>
</comment>
<organism evidence="3 4">
    <name type="scientific">Nocardioides marmoribigeumensis</name>
    <dbReference type="NCBI Taxonomy" id="433649"/>
    <lineage>
        <taxon>Bacteria</taxon>
        <taxon>Bacillati</taxon>
        <taxon>Actinomycetota</taxon>
        <taxon>Actinomycetes</taxon>
        <taxon>Propionibacteriales</taxon>
        <taxon>Nocardioidaceae</taxon>
        <taxon>Nocardioides</taxon>
    </lineage>
</organism>
<evidence type="ECO:0000313" key="3">
    <source>
        <dbReference type="EMBL" id="MDR7363428.1"/>
    </source>
</evidence>
<reference evidence="3 4" key="1">
    <citation type="submission" date="2023-07" db="EMBL/GenBank/DDBJ databases">
        <title>Sequencing the genomes of 1000 actinobacteria strains.</title>
        <authorList>
            <person name="Klenk H.-P."/>
        </authorList>
    </citation>
    <scope>NUCLEOTIDE SEQUENCE [LARGE SCALE GENOMIC DNA]</scope>
    <source>
        <strain evidence="3 4">DSM 19426</strain>
    </source>
</reference>
<dbReference type="SUPFAM" id="SSF51905">
    <property type="entry name" value="FAD/NAD(P)-binding domain"/>
    <property type="match status" value="1"/>
</dbReference>
<feature type="compositionally biased region" description="Low complexity" evidence="1">
    <location>
        <begin position="373"/>
        <end position="393"/>
    </location>
</feature>
<name>A0ABU2BYE4_9ACTN</name>
<dbReference type="EMBL" id="JAVDYG010000001">
    <property type="protein sequence ID" value="MDR7363428.1"/>
    <property type="molecule type" value="Genomic_DNA"/>
</dbReference>
<evidence type="ECO:0000256" key="1">
    <source>
        <dbReference type="SAM" id="MobiDB-lite"/>
    </source>
</evidence>
<dbReference type="PANTHER" id="PTHR13847">
    <property type="entry name" value="SARCOSINE DEHYDROGENASE-RELATED"/>
    <property type="match status" value="1"/>
</dbReference>
<accession>A0ABU2BYE4</accession>
<keyword evidence="4" id="KW-1185">Reference proteome</keyword>
<dbReference type="PANTHER" id="PTHR13847:SF274">
    <property type="entry name" value="RIESKE 2FE-2S IRON-SULFUR PROTEIN YHFW-RELATED"/>
    <property type="match status" value="1"/>
</dbReference>